<dbReference type="Proteomes" id="UP000827721">
    <property type="component" value="Unassembled WGS sequence"/>
</dbReference>
<dbReference type="EMBL" id="JAFEMO010000008">
    <property type="protein sequence ID" value="KAH7566000.1"/>
    <property type="molecule type" value="Genomic_DNA"/>
</dbReference>
<organism evidence="2 3">
    <name type="scientific">Xanthoceras sorbifolium</name>
    <dbReference type="NCBI Taxonomy" id="99658"/>
    <lineage>
        <taxon>Eukaryota</taxon>
        <taxon>Viridiplantae</taxon>
        <taxon>Streptophyta</taxon>
        <taxon>Embryophyta</taxon>
        <taxon>Tracheophyta</taxon>
        <taxon>Spermatophyta</taxon>
        <taxon>Magnoliopsida</taxon>
        <taxon>eudicotyledons</taxon>
        <taxon>Gunneridae</taxon>
        <taxon>Pentapetalae</taxon>
        <taxon>rosids</taxon>
        <taxon>malvids</taxon>
        <taxon>Sapindales</taxon>
        <taxon>Sapindaceae</taxon>
        <taxon>Xanthoceroideae</taxon>
        <taxon>Xanthoceras</taxon>
    </lineage>
</organism>
<gene>
    <name evidence="2" type="ORF">JRO89_XS08G0057300</name>
</gene>
<keyword evidence="3" id="KW-1185">Reference proteome</keyword>
<evidence type="ECO:0000256" key="1">
    <source>
        <dbReference type="SAM" id="SignalP"/>
    </source>
</evidence>
<sequence length="178" mass="19164">MKSFRICVILLLILFITTENQSMVVDAKMCWKTINAVPVKCVQTRCDADCKNIFGSEAAGLCAFQVYCKCTEDSKQEAETAKEEVKTDEASRSKVAQDEVYNVPNDAPISVALSVSVKGLVVVGSEGIDGSGSTVLGNGLDLVDSSERSKDYVVDEKANDRLVEEIPQGSVCGRGQDV</sequence>
<protein>
    <submittedName>
        <fullName evidence="2">Uncharacterized protein</fullName>
    </submittedName>
</protein>
<name>A0ABQ8HNS6_9ROSI</name>
<feature type="signal peptide" evidence="1">
    <location>
        <begin position="1"/>
        <end position="22"/>
    </location>
</feature>
<evidence type="ECO:0000313" key="2">
    <source>
        <dbReference type="EMBL" id="KAH7566000.1"/>
    </source>
</evidence>
<keyword evidence="1" id="KW-0732">Signal</keyword>
<feature type="chain" id="PRO_5045633979" evidence="1">
    <location>
        <begin position="23"/>
        <end position="178"/>
    </location>
</feature>
<accession>A0ABQ8HNS6</accession>
<proteinExistence type="predicted"/>
<reference evidence="2 3" key="1">
    <citation type="submission" date="2021-02" db="EMBL/GenBank/DDBJ databases">
        <title>Plant Genome Project.</title>
        <authorList>
            <person name="Zhang R.-G."/>
        </authorList>
    </citation>
    <scope>NUCLEOTIDE SEQUENCE [LARGE SCALE GENOMIC DNA]</scope>
    <source>
        <tissue evidence="2">Leaves</tissue>
    </source>
</reference>
<comment type="caution">
    <text evidence="2">The sequence shown here is derived from an EMBL/GenBank/DDBJ whole genome shotgun (WGS) entry which is preliminary data.</text>
</comment>
<evidence type="ECO:0000313" key="3">
    <source>
        <dbReference type="Proteomes" id="UP000827721"/>
    </source>
</evidence>